<dbReference type="Proteomes" id="UP000321577">
    <property type="component" value="Unassembled WGS sequence"/>
</dbReference>
<protein>
    <submittedName>
        <fullName evidence="1">Uncharacterized protein</fullName>
    </submittedName>
</protein>
<sequence>MQISSNLPAFPFGEARELLFELKHFRSAHGSIFEDTAPFASSQESSFPLELPAHLPKEPH</sequence>
<dbReference type="AlphaFoldDB" id="A0A512MBQ7"/>
<proteinExistence type="predicted"/>
<gene>
    <name evidence="1" type="ORF">BGE01nite_34710</name>
</gene>
<comment type="caution">
    <text evidence="1">The sequence shown here is derived from an EMBL/GenBank/DDBJ whole genome shotgun (WGS) entry which is preliminary data.</text>
</comment>
<evidence type="ECO:0000313" key="2">
    <source>
        <dbReference type="Proteomes" id="UP000321577"/>
    </source>
</evidence>
<evidence type="ECO:0000313" key="1">
    <source>
        <dbReference type="EMBL" id="GEP44180.1"/>
    </source>
</evidence>
<organism evidence="1 2">
    <name type="scientific">Brevifollis gellanilyticus</name>
    <dbReference type="NCBI Taxonomy" id="748831"/>
    <lineage>
        <taxon>Bacteria</taxon>
        <taxon>Pseudomonadati</taxon>
        <taxon>Verrucomicrobiota</taxon>
        <taxon>Verrucomicrobiia</taxon>
        <taxon>Verrucomicrobiales</taxon>
        <taxon>Verrucomicrobiaceae</taxon>
    </lineage>
</organism>
<name>A0A512MBQ7_9BACT</name>
<accession>A0A512MBQ7</accession>
<reference evidence="1 2" key="1">
    <citation type="submission" date="2019-07" db="EMBL/GenBank/DDBJ databases">
        <title>Whole genome shotgun sequence of Brevifollis gellanilyticus NBRC 108608.</title>
        <authorList>
            <person name="Hosoyama A."/>
            <person name="Uohara A."/>
            <person name="Ohji S."/>
            <person name="Ichikawa N."/>
        </authorList>
    </citation>
    <scope>NUCLEOTIDE SEQUENCE [LARGE SCALE GENOMIC DNA]</scope>
    <source>
        <strain evidence="1 2">NBRC 108608</strain>
    </source>
</reference>
<keyword evidence="2" id="KW-1185">Reference proteome</keyword>
<dbReference type="EMBL" id="BKAG01000026">
    <property type="protein sequence ID" value="GEP44180.1"/>
    <property type="molecule type" value="Genomic_DNA"/>
</dbReference>